<evidence type="ECO:0000259" key="18">
    <source>
        <dbReference type="Pfam" id="PF02744"/>
    </source>
</evidence>
<comment type="catalytic activity">
    <reaction evidence="1 16">
        <text>alpha-D-galactose 1-phosphate + UDP-alpha-D-glucose = alpha-D-glucose 1-phosphate + UDP-alpha-D-galactose</text>
        <dbReference type="Rhea" id="RHEA:13989"/>
        <dbReference type="ChEBI" id="CHEBI:58336"/>
        <dbReference type="ChEBI" id="CHEBI:58601"/>
        <dbReference type="ChEBI" id="CHEBI:58885"/>
        <dbReference type="ChEBI" id="CHEBI:66914"/>
        <dbReference type="EC" id="2.7.7.12"/>
    </reaction>
</comment>
<comment type="similarity">
    <text evidence="3 16">Belongs to the galactose-1-phosphate uridylyltransferase type 1 family.</text>
</comment>
<accession>A0AA41PYV2</accession>
<comment type="cofactor">
    <cofactor evidence="15">
        <name>Zn(2+)</name>
        <dbReference type="ChEBI" id="CHEBI:29105"/>
    </cofactor>
    <text evidence="15">Binds 1 zinc ion per subunit.</text>
</comment>
<comment type="caution">
    <text evidence="19">The sequence shown here is derived from an EMBL/GenBank/DDBJ whole genome shotgun (WGS) entry which is preliminary data.</text>
</comment>
<feature type="binding site" evidence="15">
    <location>
        <position position="72"/>
    </location>
    <ligand>
        <name>Zn(2+)</name>
        <dbReference type="ChEBI" id="CHEBI:29105"/>
    </ligand>
</feature>
<dbReference type="PANTHER" id="PTHR11943">
    <property type="entry name" value="GALACTOSE-1-PHOSPHATE URIDYLYLTRANSFERASE"/>
    <property type="match status" value="1"/>
</dbReference>
<evidence type="ECO:0000313" key="20">
    <source>
        <dbReference type="Proteomes" id="UP001165378"/>
    </source>
</evidence>
<dbReference type="InterPro" id="IPR019779">
    <property type="entry name" value="GalP_UDPtransf1_His-AS"/>
</dbReference>
<keyword evidence="10" id="KW-0408">Iron</keyword>
<keyword evidence="20" id="KW-1185">Reference proteome</keyword>
<evidence type="ECO:0000256" key="12">
    <source>
        <dbReference type="ARBA" id="ARBA00023277"/>
    </source>
</evidence>
<evidence type="ECO:0000256" key="1">
    <source>
        <dbReference type="ARBA" id="ARBA00001107"/>
    </source>
</evidence>
<evidence type="ECO:0000256" key="15">
    <source>
        <dbReference type="PIRSR" id="PIRSR000808-3"/>
    </source>
</evidence>
<sequence>MERIETRLADGRELIYYFDTAAPAAGVPADTRDLAETGGPRSELRHDALRGEWVVVAAHRQTRTHLPSDDQCPLCPSTADRATEIPADAYDVAVFENRFPSLAGDTGRCEVVCFTSDHQASFRDLTPLRARTVVDAWAERTRALSELPSVEQVYVFENRGAEIGVTLAHPHGQIYGYPFVTPRTRRTLDIVRAHRDCTGGDLHAERLDAEHADGSRIVARTEHWTAFVPEAAHWPFEIHLYPHRKVPDLPALDYAERDDFARLYLDVLRRLDALFGVPMPYVAAWHQAPVRADRELAWLHLELFSSRRAPGKLKHPAGSEAGMDVFINDITPERAAEMLRTAGEPDR</sequence>
<dbReference type="Pfam" id="PF01087">
    <property type="entry name" value="GalP_UDP_transf"/>
    <property type="match status" value="1"/>
</dbReference>
<dbReference type="RefSeq" id="WP_235052252.1">
    <property type="nucleotide sequence ID" value="NZ_JAKFHA010000005.1"/>
</dbReference>
<evidence type="ECO:0000256" key="3">
    <source>
        <dbReference type="ARBA" id="ARBA00010951"/>
    </source>
</evidence>
<evidence type="ECO:0000256" key="16">
    <source>
        <dbReference type="RuleBase" id="RU000506"/>
    </source>
</evidence>
<evidence type="ECO:0000256" key="2">
    <source>
        <dbReference type="ARBA" id="ARBA00004947"/>
    </source>
</evidence>
<keyword evidence="12 16" id="KW-0119">Carbohydrate metabolism</keyword>
<dbReference type="PROSITE" id="PS00117">
    <property type="entry name" value="GAL_P_UDP_TRANSF_I"/>
    <property type="match status" value="1"/>
</dbReference>
<feature type="binding site" evidence="15">
    <location>
        <position position="118"/>
    </location>
    <ligand>
        <name>Zn(2+)</name>
        <dbReference type="ChEBI" id="CHEBI:29105"/>
    </ligand>
</feature>
<keyword evidence="6 16" id="KW-0808">Transferase</keyword>
<feature type="binding site" evidence="15">
    <location>
        <position position="169"/>
    </location>
    <ligand>
        <name>Zn(2+)</name>
        <dbReference type="ChEBI" id="CHEBI:29105"/>
    </ligand>
</feature>
<organism evidence="19 20">
    <name type="scientific">Yinghuangia soli</name>
    <dbReference type="NCBI Taxonomy" id="2908204"/>
    <lineage>
        <taxon>Bacteria</taxon>
        <taxon>Bacillati</taxon>
        <taxon>Actinomycetota</taxon>
        <taxon>Actinomycetes</taxon>
        <taxon>Kitasatosporales</taxon>
        <taxon>Streptomycetaceae</taxon>
        <taxon>Yinghuangia</taxon>
    </lineage>
</organism>
<dbReference type="EMBL" id="JAKFHA010000005">
    <property type="protein sequence ID" value="MCF2528097.1"/>
    <property type="molecule type" value="Genomic_DNA"/>
</dbReference>
<proteinExistence type="inferred from homology"/>
<dbReference type="InterPro" id="IPR005849">
    <property type="entry name" value="GalP_Utransf_N"/>
</dbReference>
<dbReference type="Gene3D" id="3.30.428.10">
    <property type="entry name" value="HIT-like"/>
    <property type="match status" value="2"/>
</dbReference>
<dbReference type="SUPFAM" id="SSF54197">
    <property type="entry name" value="HIT-like"/>
    <property type="match status" value="2"/>
</dbReference>
<evidence type="ECO:0000256" key="9">
    <source>
        <dbReference type="ARBA" id="ARBA00022833"/>
    </source>
</evidence>
<evidence type="ECO:0000256" key="8">
    <source>
        <dbReference type="ARBA" id="ARBA00022723"/>
    </source>
</evidence>
<keyword evidence="11 16" id="KW-0299">Galactose metabolism</keyword>
<evidence type="ECO:0000256" key="11">
    <source>
        <dbReference type="ARBA" id="ARBA00023144"/>
    </source>
</evidence>
<feature type="active site" description="Tele-UMP-histidine intermediate" evidence="14">
    <location>
        <position position="171"/>
    </location>
</feature>
<dbReference type="InterPro" id="IPR036265">
    <property type="entry name" value="HIT-like_sf"/>
</dbReference>
<dbReference type="Proteomes" id="UP001165378">
    <property type="component" value="Unassembled WGS sequence"/>
</dbReference>
<reference evidence="19" key="1">
    <citation type="submission" date="2022-01" db="EMBL/GenBank/DDBJ databases">
        <title>Genome-Based Taxonomic Classification of the Phylum Actinobacteria.</title>
        <authorList>
            <person name="Gao Y."/>
        </authorList>
    </citation>
    <scope>NUCLEOTIDE SEQUENCE</scope>
    <source>
        <strain evidence="19">KLBMP 8922</strain>
    </source>
</reference>
<evidence type="ECO:0000259" key="17">
    <source>
        <dbReference type="Pfam" id="PF01087"/>
    </source>
</evidence>
<dbReference type="PIRSF" id="PIRSF000808">
    <property type="entry name" value="GalT"/>
    <property type="match status" value="1"/>
</dbReference>
<evidence type="ECO:0000256" key="5">
    <source>
        <dbReference type="ARBA" id="ARBA00016340"/>
    </source>
</evidence>
<dbReference type="GO" id="GO:0008270">
    <property type="term" value="F:zinc ion binding"/>
    <property type="evidence" value="ECO:0007669"/>
    <property type="project" value="InterPro"/>
</dbReference>
<protein>
    <recommendedName>
        <fullName evidence="5 13">Galactose-1-phosphate uridylyltransferase</fullName>
        <ecNumber evidence="4 13">2.7.7.12</ecNumber>
    </recommendedName>
</protein>
<evidence type="ECO:0000256" key="13">
    <source>
        <dbReference type="NCBIfam" id="TIGR00209"/>
    </source>
</evidence>
<feature type="domain" description="Galactose-1-phosphate uridyl transferase N-terminal" evidence="17">
    <location>
        <begin position="105"/>
        <end position="180"/>
    </location>
</feature>
<gene>
    <name evidence="19" type="primary">galT</name>
    <name evidence="19" type="ORF">LZ495_12810</name>
</gene>
<evidence type="ECO:0000256" key="14">
    <source>
        <dbReference type="PIRSR" id="PIRSR000808-1"/>
    </source>
</evidence>
<dbReference type="InterPro" id="IPR001937">
    <property type="entry name" value="GalP_UDPtransf1"/>
</dbReference>
<dbReference type="NCBIfam" id="TIGR00209">
    <property type="entry name" value="galT_1"/>
    <property type="match status" value="1"/>
</dbReference>
<dbReference type="InterPro" id="IPR005850">
    <property type="entry name" value="GalP_Utransf_C"/>
</dbReference>
<dbReference type="GO" id="GO:0005737">
    <property type="term" value="C:cytoplasm"/>
    <property type="evidence" value="ECO:0007669"/>
    <property type="project" value="TreeGrafter"/>
</dbReference>
<comment type="pathway">
    <text evidence="2 16">Carbohydrate metabolism; galactose metabolism.</text>
</comment>
<feature type="domain" description="Galactose-1-phosphate uridyl transferase C-terminal" evidence="18">
    <location>
        <begin position="199"/>
        <end position="301"/>
    </location>
</feature>
<dbReference type="GO" id="GO:0033499">
    <property type="term" value="P:galactose catabolic process via UDP-galactose, Leloir pathway"/>
    <property type="evidence" value="ECO:0007669"/>
    <property type="project" value="TreeGrafter"/>
</dbReference>
<keyword evidence="7 16" id="KW-0548">Nucleotidyltransferase</keyword>
<dbReference type="PANTHER" id="PTHR11943:SF1">
    <property type="entry name" value="GALACTOSE-1-PHOSPHATE URIDYLYLTRANSFERASE"/>
    <property type="match status" value="1"/>
</dbReference>
<dbReference type="GO" id="GO:0008108">
    <property type="term" value="F:UDP-glucose:hexose-1-phosphate uridylyltransferase activity"/>
    <property type="evidence" value="ECO:0007669"/>
    <property type="project" value="UniProtKB-UniRule"/>
</dbReference>
<evidence type="ECO:0000256" key="6">
    <source>
        <dbReference type="ARBA" id="ARBA00022679"/>
    </source>
</evidence>
<dbReference type="FunFam" id="3.30.428.10:FF:000010">
    <property type="entry name" value="Galactose-1-phosphate uridylyltransferase"/>
    <property type="match status" value="1"/>
</dbReference>
<dbReference type="Pfam" id="PF02744">
    <property type="entry name" value="GalP_UDP_tr_C"/>
    <property type="match status" value="1"/>
</dbReference>
<name>A0AA41PYV2_9ACTN</name>
<evidence type="ECO:0000313" key="19">
    <source>
        <dbReference type="EMBL" id="MCF2528097.1"/>
    </source>
</evidence>
<keyword evidence="8 15" id="KW-0479">Metal-binding</keyword>
<dbReference type="EC" id="2.7.7.12" evidence="4 13"/>
<keyword evidence="9 15" id="KW-0862">Zinc</keyword>
<dbReference type="AlphaFoldDB" id="A0AA41PYV2"/>
<feature type="binding site" evidence="15">
    <location>
        <position position="75"/>
    </location>
    <ligand>
        <name>Zn(2+)</name>
        <dbReference type="ChEBI" id="CHEBI:29105"/>
    </ligand>
</feature>
<evidence type="ECO:0000256" key="4">
    <source>
        <dbReference type="ARBA" id="ARBA00012384"/>
    </source>
</evidence>
<evidence type="ECO:0000256" key="10">
    <source>
        <dbReference type="ARBA" id="ARBA00023004"/>
    </source>
</evidence>
<evidence type="ECO:0000256" key="7">
    <source>
        <dbReference type="ARBA" id="ARBA00022695"/>
    </source>
</evidence>